<keyword evidence="10" id="KW-0539">Nucleus</keyword>
<dbReference type="Gene3D" id="2.130.10.10">
    <property type="entry name" value="YVTN repeat-like/Quinoprotein amine dehydrogenase"/>
    <property type="match status" value="4"/>
</dbReference>
<keyword evidence="14" id="KW-1185">Reference proteome</keyword>
<dbReference type="GeneID" id="30035510"/>
<dbReference type="GO" id="GO:0008017">
    <property type="term" value="F:microtubule binding"/>
    <property type="evidence" value="ECO:0007669"/>
    <property type="project" value="EnsemblFungi"/>
</dbReference>
<dbReference type="EMBL" id="CP014503">
    <property type="protein sequence ID" value="ANB15839.1"/>
    <property type="molecule type" value="Genomic_DNA"/>
</dbReference>
<dbReference type="GO" id="GO:0005737">
    <property type="term" value="C:cytoplasm"/>
    <property type="evidence" value="ECO:0007669"/>
    <property type="project" value="UniProtKB-SubCell"/>
</dbReference>
<comment type="pathway">
    <text evidence="3">tRNA modification; 5-methoxycarbonylmethyl-2-thiouridine-tRNA biosynthesis.</text>
</comment>
<feature type="repeat" description="WD" evidence="11">
    <location>
        <begin position="166"/>
        <end position="201"/>
    </location>
</feature>
<evidence type="ECO:0000256" key="3">
    <source>
        <dbReference type="ARBA" id="ARBA00005043"/>
    </source>
</evidence>
<dbReference type="OrthoDB" id="27911at2759"/>
<dbReference type="KEGG" id="slb:AWJ20_3483"/>
<evidence type="ECO:0000256" key="12">
    <source>
        <dbReference type="SAM" id="MobiDB-lite"/>
    </source>
</evidence>
<dbReference type="FunFam" id="2.130.10.10:FF:000400">
    <property type="entry name" value="Elongator acetyltransferase complex subunit 2"/>
    <property type="match status" value="1"/>
</dbReference>
<dbReference type="PROSITE" id="PS50294">
    <property type="entry name" value="WD_REPEATS_REGION"/>
    <property type="match status" value="5"/>
</dbReference>
<feature type="repeat" description="WD" evidence="11">
    <location>
        <begin position="359"/>
        <end position="389"/>
    </location>
</feature>
<dbReference type="SUPFAM" id="SSF50978">
    <property type="entry name" value="WD40 repeat-like"/>
    <property type="match status" value="3"/>
</dbReference>
<dbReference type="InterPro" id="IPR036322">
    <property type="entry name" value="WD40_repeat_dom_sf"/>
</dbReference>
<dbReference type="UniPathway" id="UPA00988"/>
<feature type="repeat" description="WD" evidence="11">
    <location>
        <begin position="625"/>
        <end position="659"/>
    </location>
</feature>
<dbReference type="InterPro" id="IPR015943">
    <property type="entry name" value="WD40/YVTN_repeat-like_dom_sf"/>
</dbReference>
<reference evidence="13 14" key="1">
    <citation type="submission" date="2016-02" db="EMBL/GenBank/DDBJ databases">
        <title>Complete genome sequence and transcriptome regulation of the pentose utilising yeast Sugiyamaella lignohabitans.</title>
        <authorList>
            <person name="Bellasio M."/>
            <person name="Peymann A."/>
            <person name="Valli M."/>
            <person name="Sipitzky M."/>
            <person name="Graf A."/>
            <person name="Sauer M."/>
            <person name="Marx H."/>
            <person name="Mattanovich D."/>
        </authorList>
    </citation>
    <scope>NUCLEOTIDE SEQUENCE [LARGE SCALE GENOMIC DNA]</scope>
    <source>
        <strain evidence="13 14">CBS 10342</strain>
    </source>
</reference>
<feature type="repeat" description="WD" evidence="11">
    <location>
        <begin position="256"/>
        <end position="288"/>
    </location>
</feature>
<dbReference type="InterPro" id="IPR020472">
    <property type="entry name" value="WD40_PAC1"/>
</dbReference>
<keyword evidence="9" id="KW-0677">Repeat</keyword>
<evidence type="ECO:0000313" key="14">
    <source>
        <dbReference type="Proteomes" id="UP000189580"/>
    </source>
</evidence>
<evidence type="ECO:0000256" key="1">
    <source>
        <dbReference type="ARBA" id="ARBA00004123"/>
    </source>
</evidence>
<evidence type="ECO:0000256" key="11">
    <source>
        <dbReference type="PROSITE-ProRule" id="PRU00221"/>
    </source>
</evidence>
<feature type="repeat" description="WD" evidence="11">
    <location>
        <begin position="26"/>
        <end position="56"/>
    </location>
</feature>
<dbReference type="PANTHER" id="PTHR44111">
    <property type="entry name" value="ELONGATOR COMPLEX PROTEIN 2"/>
    <property type="match status" value="1"/>
</dbReference>
<dbReference type="PROSITE" id="PS50082">
    <property type="entry name" value="WD_REPEATS_2"/>
    <property type="match status" value="6"/>
</dbReference>
<dbReference type="Pfam" id="PF00400">
    <property type="entry name" value="WD40"/>
    <property type="match status" value="6"/>
</dbReference>
<protein>
    <recommendedName>
        <fullName evidence="5">Elongator complex protein 2</fullName>
    </recommendedName>
</protein>
<accession>A0A167FXU8</accession>
<keyword evidence="6" id="KW-0963">Cytoplasm</keyword>
<dbReference type="PANTHER" id="PTHR44111:SF1">
    <property type="entry name" value="ELONGATOR COMPLEX PROTEIN 2"/>
    <property type="match status" value="1"/>
</dbReference>
<dbReference type="InterPro" id="IPR001680">
    <property type="entry name" value="WD40_rpt"/>
</dbReference>
<comment type="similarity">
    <text evidence="4">Belongs to the WD repeat ELP2 family.</text>
</comment>
<dbReference type="PRINTS" id="PR00320">
    <property type="entry name" value="GPROTEINBRPT"/>
</dbReference>
<dbReference type="Proteomes" id="UP000189580">
    <property type="component" value="Chromosome b"/>
</dbReference>
<dbReference type="GO" id="GO:0005634">
    <property type="term" value="C:nucleus"/>
    <property type="evidence" value="ECO:0007669"/>
    <property type="project" value="UniProtKB-SubCell"/>
</dbReference>
<evidence type="ECO:0000256" key="5">
    <source>
        <dbReference type="ARBA" id="ARBA00020267"/>
    </source>
</evidence>
<feature type="compositionally biased region" description="Basic and acidic residues" evidence="12">
    <location>
        <begin position="474"/>
        <end position="492"/>
    </location>
</feature>
<dbReference type="GO" id="GO:0006357">
    <property type="term" value="P:regulation of transcription by RNA polymerase II"/>
    <property type="evidence" value="ECO:0007669"/>
    <property type="project" value="EnsemblFungi"/>
</dbReference>
<feature type="repeat" description="WD" evidence="11">
    <location>
        <begin position="579"/>
        <end position="610"/>
    </location>
</feature>
<feature type="region of interest" description="Disordered" evidence="12">
    <location>
        <begin position="471"/>
        <end position="499"/>
    </location>
</feature>
<evidence type="ECO:0000256" key="6">
    <source>
        <dbReference type="ARBA" id="ARBA00022490"/>
    </source>
</evidence>
<evidence type="ECO:0000256" key="10">
    <source>
        <dbReference type="ARBA" id="ARBA00023242"/>
    </source>
</evidence>
<evidence type="ECO:0000256" key="7">
    <source>
        <dbReference type="ARBA" id="ARBA00022574"/>
    </source>
</evidence>
<comment type="subcellular location">
    <subcellularLocation>
        <location evidence="2">Cytoplasm</location>
    </subcellularLocation>
    <subcellularLocation>
        <location evidence="1">Nucleus</location>
    </subcellularLocation>
</comment>
<dbReference type="RefSeq" id="XP_018738316.1">
    <property type="nucleotide sequence ID" value="XM_018880503.1"/>
</dbReference>
<dbReference type="GO" id="GO:0033588">
    <property type="term" value="C:elongator holoenzyme complex"/>
    <property type="evidence" value="ECO:0007669"/>
    <property type="project" value="EnsemblFungi"/>
</dbReference>
<keyword evidence="7 11" id="KW-0853">WD repeat</keyword>
<evidence type="ECO:0000256" key="2">
    <source>
        <dbReference type="ARBA" id="ARBA00004496"/>
    </source>
</evidence>
<evidence type="ECO:0000256" key="4">
    <source>
        <dbReference type="ARBA" id="ARBA00005881"/>
    </source>
</evidence>
<dbReference type="AlphaFoldDB" id="A0A167FXU8"/>
<dbReference type="SMART" id="SM00320">
    <property type="entry name" value="WD40"/>
    <property type="match status" value="12"/>
</dbReference>
<keyword evidence="8" id="KW-0819">tRNA processing</keyword>
<dbReference type="GO" id="GO:0002098">
    <property type="term" value="P:tRNA wobble uridine modification"/>
    <property type="evidence" value="ECO:0007669"/>
    <property type="project" value="EnsemblFungi"/>
</dbReference>
<evidence type="ECO:0000256" key="9">
    <source>
        <dbReference type="ARBA" id="ARBA00022737"/>
    </source>
</evidence>
<evidence type="ECO:0000256" key="8">
    <source>
        <dbReference type="ARBA" id="ARBA00022694"/>
    </source>
</evidence>
<dbReference type="GO" id="GO:0032447">
    <property type="term" value="P:protein urmylation"/>
    <property type="evidence" value="ECO:0007669"/>
    <property type="project" value="EnsemblFungi"/>
</dbReference>
<gene>
    <name evidence="13" type="primary">ELP2</name>
    <name evidence="13" type="ORF">AWJ20_3483</name>
</gene>
<proteinExistence type="inferred from homology"/>
<evidence type="ECO:0000313" key="13">
    <source>
        <dbReference type="EMBL" id="ANB15839.1"/>
    </source>
</evidence>
<sequence length="749" mass="83759">MGLVAFGSSRLIALWDHKAGRVLATIKGHESTVTAVRFIGDVLISGSADSTLRLWSPDSDGRFNCFQIVSDVHKKTITSLAVFGDIVVSGSAEGVFCIWSLIRNESQVKLELVEEKTIGPRFYPISLAVHGLEENRIVIAVGGTSNDTYLFTGDIKSQSFTLDAKLSGHENWIRSLSFKRHEDDILLASASQDNYIRLWRIHKGGINTIGNRTASDVEKDDEALNELADTTGINLLSNKVYHIDNDKYTLTFEALLMGHDDWIYEVSWHPSKLELLSASSDSTLMFWSPDASSGIWICSTRLGDVSIKGASTATGASGGFWNALWLDDGYSVATIGRTGSWRIWSLECTNNNWVSQISISGHVRAVTDISWEDSGAYLLSTSLDQTTRLHSTWKKDASWHEISRPQIHGYDMMAVKSFSREVFVSAGDEKTLRVFEQPKGIAELMENVCGIYTSSSQKENLPESATVPVLGLSNKEEETKSVETPDSERSESMNDDENIHGTIRSTLSALTEPPKEDHLQRQTLWPELEKLYGHGYEISSIDISEDKTLLATSCRANNETHAVIRLYETKKWLQLKSPLSLHNLTITRLRFSPNGKYLLSVSRDRQWGLWAKNESEQFELVASNSKGHTRIIWDCAWLPDSSGFITASRDKSIKIWKINGDEWNEHNQIKFDAPVTAIDISANGILVVGLESGALFIYELAINSFDPQLVEQIDEYITPSLRVTRISWRPQGKQFAVASEDFILRLYSL</sequence>
<dbReference type="InterPro" id="IPR037289">
    <property type="entry name" value="Elp2"/>
</dbReference>
<name>A0A167FXU8_9ASCO</name>
<organism evidence="13 14">
    <name type="scientific">Sugiyamaella lignohabitans</name>
    <dbReference type="NCBI Taxonomy" id="796027"/>
    <lineage>
        <taxon>Eukaryota</taxon>
        <taxon>Fungi</taxon>
        <taxon>Dikarya</taxon>
        <taxon>Ascomycota</taxon>
        <taxon>Saccharomycotina</taxon>
        <taxon>Dipodascomycetes</taxon>
        <taxon>Dipodascales</taxon>
        <taxon>Trichomonascaceae</taxon>
        <taxon>Sugiyamaella</taxon>
    </lineage>
</organism>